<feature type="transmembrane region" description="Helical" evidence="1">
    <location>
        <begin position="123"/>
        <end position="142"/>
    </location>
</feature>
<feature type="transmembrane region" description="Helical" evidence="1">
    <location>
        <begin position="54"/>
        <end position="74"/>
    </location>
</feature>
<dbReference type="Proteomes" id="UP001430306">
    <property type="component" value="Unassembled WGS sequence"/>
</dbReference>
<sequence length="168" mass="18987">MPSGSRDEGAGIEGTRDFGRQDVWWVGRHFGVHAESVEGRGKTLDFPGRSSKRFQLFFFAFLTDFFAVFFVDFFTDFLTDFFAAFLMDFFAALAFTAFFTLFFADFLTDFLTDFFLDRAGCDLVVLVGFLAAFLAVFLRAGAPPKAASQPSAYFSLVPVRRIVMNLER</sequence>
<evidence type="ECO:0000256" key="1">
    <source>
        <dbReference type="SAM" id="Phobius"/>
    </source>
</evidence>
<keyword evidence="1" id="KW-1133">Transmembrane helix</keyword>
<feature type="transmembrane region" description="Helical" evidence="1">
    <location>
        <begin position="81"/>
        <end position="103"/>
    </location>
</feature>
<evidence type="ECO:0000313" key="3">
    <source>
        <dbReference type="Proteomes" id="UP001430306"/>
    </source>
</evidence>
<evidence type="ECO:0000313" key="2">
    <source>
        <dbReference type="EMBL" id="MCC9644028.1"/>
    </source>
</evidence>
<keyword evidence="3" id="KW-1185">Reference proteome</keyword>
<keyword evidence="1" id="KW-0812">Transmembrane</keyword>
<reference evidence="2" key="1">
    <citation type="submission" date="2021-11" db="EMBL/GenBank/DDBJ databases">
        <title>Genome sequence.</title>
        <authorList>
            <person name="Sun Q."/>
        </authorList>
    </citation>
    <scope>NUCLEOTIDE SEQUENCE</scope>
    <source>
        <strain evidence="2">JC740</strain>
    </source>
</reference>
<dbReference type="RefSeq" id="WP_230275087.1">
    <property type="nucleotide sequence ID" value="NZ_JAJKFW010000025.1"/>
</dbReference>
<comment type="caution">
    <text evidence="2">The sequence shown here is derived from an EMBL/GenBank/DDBJ whole genome shotgun (WGS) entry which is preliminary data.</text>
</comment>
<organism evidence="2 3">
    <name type="scientific">Rhodopirellula halodulae</name>
    <dbReference type="NCBI Taxonomy" id="2894198"/>
    <lineage>
        <taxon>Bacteria</taxon>
        <taxon>Pseudomonadati</taxon>
        <taxon>Planctomycetota</taxon>
        <taxon>Planctomycetia</taxon>
        <taxon>Pirellulales</taxon>
        <taxon>Pirellulaceae</taxon>
        <taxon>Rhodopirellula</taxon>
    </lineage>
</organism>
<proteinExistence type="predicted"/>
<keyword evidence="1" id="KW-0472">Membrane</keyword>
<dbReference type="EMBL" id="JAJKFW010000025">
    <property type="protein sequence ID" value="MCC9644028.1"/>
    <property type="molecule type" value="Genomic_DNA"/>
</dbReference>
<name>A0ABS8NKD3_9BACT</name>
<accession>A0ABS8NKD3</accession>
<gene>
    <name evidence="2" type="ORF">LOC71_17225</name>
</gene>
<protein>
    <submittedName>
        <fullName evidence="2">Uncharacterized protein</fullName>
    </submittedName>
</protein>